<organism evidence="2 3">
    <name type="scientific">Litorivita pollutaquae</name>
    <dbReference type="NCBI Taxonomy" id="2200892"/>
    <lineage>
        <taxon>Bacteria</taxon>
        <taxon>Pseudomonadati</taxon>
        <taxon>Pseudomonadota</taxon>
        <taxon>Alphaproteobacteria</taxon>
        <taxon>Rhodobacterales</taxon>
        <taxon>Paracoccaceae</taxon>
        <taxon>Litorivita</taxon>
    </lineage>
</organism>
<name>A0A2V4MRB5_9RHOB</name>
<evidence type="ECO:0000313" key="3">
    <source>
        <dbReference type="Proteomes" id="UP000248012"/>
    </source>
</evidence>
<dbReference type="RefSeq" id="WP_110794153.1">
    <property type="nucleotide sequence ID" value="NZ_KZ826481.1"/>
</dbReference>
<comment type="caution">
    <text evidence="2">The sequence shown here is derived from an EMBL/GenBank/DDBJ whole genome shotgun (WGS) entry which is preliminary data.</text>
</comment>
<keyword evidence="1" id="KW-0732">Signal</keyword>
<feature type="chain" id="PRO_5015913428" evidence="1">
    <location>
        <begin position="22"/>
        <end position="62"/>
    </location>
</feature>
<accession>A0A2V4MRB5</accession>
<evidence type="ECO:0000256" key="1">
    <source>
        <dbReference type="SAM" id="SignalP"/>
    </source>
</evidence>
<dbReference type="EMBL" id="QFVT01000001">
    <property type="protein sequence ID" value="PYC49315.1"/>
    <property type="molecule type" value="Genomic_DNA"/>
</dbReference>
<gene>
    <name evidence="2" type="ORF">DI396_00075</name>
</gene>
<dbReference type="Proteomes" id="UP000248012">
    <property type="component" value="Unassembled WGS sequence"/>
</dbReference>
<feature type="signal peptide" evidence="1">
    <location>
        <begin position="1"/>
        <end position="21"/>
    </location>
</feature>
<keyword evidence="3" id="KW-1185">Reference proteome</keyword>
<dbReference type="AlphaFoldDB" id="A0A2V4MRB5"/>
<protein>
    <submittedName>
        <fullName evidence="2">Uncharacterized protein</fullName>
    </submittedName>
</protein>
<sequence length="62" mass="6403">MRRFLAATVIVTAFTAPLAHAGTLSDPVMETEIVATDAATSSVDPQVFLVMLTALVAIAATN</sequence>
<reference evidence="2 3" key="1">
    <citation type="submission" date="2018-05" db="EMBL/GenBank/DDBJ databases">
        <title>Oceanovita maritima gen. nov., sp. nov., a marine bacterium in the family Rhodobacteraceae isolated from surface seawater of Lundu port Xiamen, China.</title>
        <authorList>
            <person name="Hetharua B.H."/>
            <person name="Min D."/>
            <person name="Liao H."/>
            <person name="Tian Y."/>
        </authorList>
    </citation>
    <scope>NUCLEOTIDE SEQUENCE [LARGE SCALE GENOMIC DNA]</scope>
    <source>
        <strain evidence="2 3">FSX-11</strain>
    </source>
</reference>
<proteinExistence type="predicted"/>
<evidence type="ECO:0000313" key="2">
    <source>
        <dbReference type="EMBL" id="PYC49315.1"/>
    </source>
</evidence>